<organism evidence="1 2">
    <name type="scientific">Haloglomus irregulare</name>
    <dbReference type="NCBI Taxonomy" id="2234134"/>
    <lineage>
        <taxon>Archaea</taxon>
        <taxon>Methanobacteriati</taxon>
        <taxon>Methanobacteriota</taxon>
        <taxon>Stenosarchaea group</taxon>
        <taxon>Halobacteria</taxon>
        <taxon>Halobacteriales</taxon>
        <taxon>Natronomonadaceae</taxon>
        <taxon>Haloglomus</taxon>
    </lineage>
</organism>
<name>A0A554NCR9_9EURY</name>
<dbReference type="OrthoDB" id="302822at2157"/>
<evidence type="ECO:0000313" key="2">
    <source>
        <dbReference type="Proteomes" id="UP000319894"/>
    </source>
</evidence>
<sequence>MCGTDWRLTVAGPSTVASLAGYAIDTTAAYPGRALSITGLIVGLALLATGRGRQPEAET</sequence>
<reference evidence="1 2" key="1">
    <citation type="submission" date="2018-06" db="EMBL/GenBank/DDBJ databases">
        <title>Natronomonas sp. F16-60 a new haloarchaeon isolated from a solar saltern of Isla Cristina, Huelva, Spain.</title>
        <authorList>
            <person name="Duran-Viseras A."/>
            <person name="Sanchez-Porro C."/>
            <person name="Ventosa A."/>
        </authorList>
    </citation>
    <scope>NUCLEOTIDE SEQUENCE [LARGE SCALE GENOMIC DNA]</scope>
    <source>
        <strain evidence="1 2">F16-60</strain>
    </source>
</reference>
<dbReference type="InParanoid" id="A0A554NCR9"/>
<comment type="caution">
    <text evidence="1">The sequence shown here is derived from an EMBL/GenBank/DDBJ whole genome shotgun (WGS) entry which is preliminary data.</text>
</comment>
<dbReference type="EMBL" id="QMDX01000002">
    <property type="protein sequence ID" value="TSD15174.1"/>
    <property type="molecule type" value="Genomic_DNA"/>
</dbReference>
<evidence type="ECO:0000313" key="1">
    <source>
        <dbReference type="EMBL" id="TSD15174.1"/>
    </source>
</evidence>
<protein>
    <submittedName>
        <fullName evidence="1">Uncharacterized protein</fullName>
    </submittedName>
</protein>
<dbReference type="AlphaFoldDB" id="A0A554NCR9"/>
<dbReference type="Proteomes" id="UP000319894">
    <property type="component" value="Unassembled WGS sequence"/>
</dbReference>
<gene>
    <name evidence="1" type="ORF">DP107_04785</name>
</gene>
<proteinExistence type="predicted"/>
<keyword evidence="2" id="KW-1185">Reference proteome</keyword>
<accession>A0A554NCR9</accession>